<feature type="domain" description="Peptidase S1" evidence="3">
    <location>
        <begin position="62"/>
        <end position="307"/>
    </location>
</feature>
<name>A0AAV4PNP6_9ARAC</name>
<organism evidence="4 5">
    <name type="scientific">Caerostris darwini</name>
    <dbReference type="NCBI Taxonomy" id="1538125"/>
    <lineage>
        <taxon>Eukaryota</taxon>
        <taxon>Metazoa</taxon>
        <taxon>Ecdysozoa</taxon>
        <taxon>Arthropoda</taxon>
        <taxon>Chelicerata</taxon>
        <taxon>Arachnida</taxon>
        <taxon>Araneae</taxon>
        <taxon>Araneomorphae</taxon>
        <taxon>Entelegynae</taxon>
        <taxon>Araneoidea</taxon>
        <taxon>Araneidae</taxon>
        <taxon>Caerostris</taxon>
    </lineage>
</organism>
<dbReference type="PANTHER" id="PTHR24252">
    <property type="entry name" value="ACROSIN-RELATED"/>
    <property type="match status" value="1"/>
</dbReference>
<keyword evidence="4" id="KW-0645">Protease</keyword>
<dbReference type="PROSITE" id="PS50240">
    <property type="entry name" value="TRYPSIN_DOM"/>
    <property type="match status" value="1"/>
</dbReference>
<keyword evidence="5" id="KW-1185">Reference proteome</keyword>
<protein>
    <submittedName>
        <fullName evidence="4">Transmembrane protease serine 11C</fullName>
    </submittedName>
</protein>
<keyword evidence="4" id="KW-0812">Transmembrane</keyword>
<dbReference type="SMART" id="SM00020">
    <property type="entry name" value="Tryp_SPc"/>
    <property type="match status" value="1"/>
</dbReference>
<sequence length="307" mass="33755">MNLAQIYKSISFSSAKITQKIKNDVQKEYGVVDDRDIANIGVSSDGPPCPCGSNTSLIHTRVVGGHDAGEGHFPYASCLMDSRWRAENITVPFCGATLITDSHVITAAHCVRERSPDVILVDIGDYDLLDPQQPRLRKAKSLISFPEYKDHSFHSDIALIEFERPVTWRSGVKAAWLPSPSLRLTEGTVVSVYGWGRLTYDGGHPKILQSVELPVMDNKKCQLKFHAHIEPSMICAGGQAGHDACIGDSGSGLVVRLDNDFVLCGLVSFGQRCALPHVPGVYTRISSYIDLGLPEHIDFQVQTLRLW</sequence>
<dbReference type="SUPFAM" id="SSF50494">
    <property type="entry name" value="Trypsin-like serine proteases"/>
    <property type="match status" value="1"/>
</dbReference>
<dbReference type="FunFam" id="2.40.10.10:FF:000002">
    <property type="entry name" value="Transmembrane protease serine"/>
    <property type="match status" value="1"/>
</dbReference>
<dbReference type="Gene3D" id="2.40.10.10">
    <property type="entry name" value="Trypsin-like serine proteases"/>
    <property type="match status" value="1"/>
</dbReference>
<dbReference type="PANTHER" id="PTHR24252:SF7">
    <property type="entry name" value="HYALIN"/>
    <property type="match status" value="1"/>
</dbReference>
<evidence type="ECO:0000256" key="2">
    <source>
        <dbReference type="ARBA" id="ARBA00024195"/>
    </source>
</evidence>
<dbReference type="Pfam" id="PF00089">
    <property type="entry name" value="Trypsin"/>
    <property type="match status" value="1"/>
</dbReference>
<dbReference type="InterPro" id="IPR001254">
    <property type="entry name" value="Trypsin_dom"/>
</dbReference>
<dbReference type="InterPro" id="IPR009003">
    <property type="entry name" value="Peptidase_S1_PA"/>
</dbReference>
<dbReference type="Proteomes" id="UP001054837">
    <property type="component" value="Unassembled WGS sequence"/>
</dbReference>
<dbReference type="InterPro" id="IPR001314">
    <property type="entry name" value="Peptidase_S1A"/>
</dbReference>
<evidence type="ECO:0000313" key="5">
    <source>
        <dbReference type="Proteomes" id="UP001054837"/>
    </source>
</evidence>
<evidence type="ECO:0000259" key="3">
    <source>
        <dbReference type="PROSITE" id="PS50240"/>
    </source>
</evidence>
<dbReference type="InterPro" id="IPR018114">
    <property type="entry name" value="TRYPSIN_HIS"/>
</dbReference>
<dbReference type="CDD" id="cd00190">
    <property type="entry name" value="Tryp_SPc"/>
    <property type="match status" value="1"/>
</dbReference>
<keyword evidence="4" id="KW-0472">Membrane</keyword>
<dbReference type="GO" id="GO:0004252">
    <property type="term" value="F:serine-type endopeptidase activity"/>
    <property type="evidence" value="ECO:0007669"/>
    <property type="project" value="InterPro"/>
</dbReference>
<dbReference type="FunFam" id="2.40.10.10:FF:000068">
    <property type="entry name" value="transmembrane protease serine 2"/>
    <property type="match status" value="1"/>
</dbReference>
<dbReference type="InterPro" id="IPR043504">
    <property type="entry name" value="Peptidase_S1_PA_chymotrypsin"/>
</dbReference>
<dbReference type="AlphaFoldDB" id="A0AAV4PNP6"/>
<evidence type="ECO:0000313" key="4">
    <source>
        <dbReference type="EMBL" id="GIX98025.1"/>
    </source>
</evidence>
<dbReference type="GO" id="GO:0006508">
    <property type="term" value="P:proteolysis"/>
    <property type="evidence" value="ECO:0007669"/>
    <property type="project" value="UniProtKB-KW"/>
</dbReference>
<dbReference type="PROSITE" id="PS00134">
    <property type="entry name" value="TRYPSIN_HIS"/>
    <property type="match status" value="1"/>
</dbReference>
<gene>
    <name evidence="4" type="primary">Tmprss11c</name>
    <name evidence="4" type="ORF">CDAR_297661</name>
</gene>
<comment type="caution">
    <text evidence="4">The sequence shown here is derived from an EMBL/GenBank/DDBJ whole genome shotgun (WGS) entry which is preliminary data.</text>
</comment>
<comment type="similarity">
    <text evidence="2">Belongs to the peptidase S1 family. CLIP subfamily.</text>
</comment>
<proteinExistence type="inferred from homology"/>
<keyword evidence="4" id="KW-0378">Hydrolase</keyword>
<reference evidence="4 5" key="1">
    <citation type="submission" date="2021-06" db="EMBL/GenBank/DDBJ databases">
        <title>Caerostris darwini draft genome.</title>
        <authorList>
            <person name="Kono N."/>
            <person name="Arakawa K."/>
        </authorList>
    </citation>
    <scope>NUCLEOTIDE SEQUENCE [LARGE SCALE GENOMIC DNA]</scope>
</reference>
<dbReference type="PRINTS" id="PR00722">
    <property type="entry name" value="CHYMOTRYPSIN"/>
</dbReference>
<keyword evidence="1" id="KW-1015">Disulfide bond</keyword>
<dbReference type="EMBL" id="BPLQ01003103">
    <property type="protein sequence ID" value="GIX98025.1"/>
    <property type="molecule type" value="Genomic_DNA"/>
</dbReference>
<evidence type="ECO:0000256" key="1">
    <source>
        <dbReference type="ARBA" id="ARBA00023157"/>
    </source>
</evidence>
<accession>A0AAV4PNP6</accession>